<feature type="zinc finger region" description="C3H1-type" evidence="8">
    <location>
        <begin position="330"/>
        <end position="350"/>
    </location>
</feature>
<dbReference type="Pfam" id="PF14608">
    <property type="entry name" value="zf-CCCH_2"/>
    <property type="match status" value="5"/>
</dbReference>
<dbReference type="InterPro" id="IPR055046">
    <property type="entry name" value="Nab2-like_Znf-CCCH"/>
</dbReference>
<dbReference type="Proteomes" id="UP001194696">
    <property type="component" value="Unassembled WGS sequence"/>
</dbReference>
<evidence type="ECO:0000256" key="7">
    <source>
        <dbReference type="ARBA" id="ARBA00023242"/>
    </source>
</evidence>
<evidence type="ECO:0000256" key="5">
    <source>
        <dbReference type="ARBA" id="ARBA00022771"/>
    </source>
</evidence>
<evidence type="ECO:0000256" key="2">
    <source>
        <dbReference type="ARBA" id="ARBA00008423"/>
    </source>
</evidence>
<keyword evidence="5 8" id="KW-0863">Zinc-finger</keyword>
<evidence type="ECO:0000256" key="9">
    <source>
        <dbReference type="SAM" id="MobiDB-lite"/>
    </source>
</evidence>
<keyword evidence="4" id="KW-0677">Repeat</keyword>
<evidence type="ECO:0000259" key="10">
    <source>
        <dbReference type="PROSITE" id="PS50103"/>
    </source>
</evidence>
<protein>
    <recommendedName>
        <fullName evidence="10">C3H1-type domain-containing protein</fullName>
    </recommendedName>
</protein>
<dbReference type="InterPro" id="IPR040366">
    <property type="entry name" value="Nab2/ZC3H14"/>
</dbReference>
<dbReference type="Gene3D" id="4.10.1000.30">
    <property type="match status" value="1"/>
</dbReference>
<dbReference type="EMBL" id="JAAAIM010000138">
    <property type="protein sequence ID" value="KAG0293907.1"/>
    <property type="molecule type" value="Genomic_DNA"/>
</dbReference>
<comment type="subcellular location">
    <subcellularLocation>
        <location evidence="1">Nucleus</location>
    </subcellularLocation>
</comment>
<keyword evidence="3 8" id="KW-0479">Metal-binding</keyword>
<evidence type="ECO:0000256" key="1">
    <source>
        <dbReference type="ARBA" id="ARBA00004123"/>
    </source>
</evidence>
<keyword evidence="6 8" id="KW-0862">Zinc</keyword>
<dbReference type="SMART" id="SM00356">
    <property type="entry name" value="ZnF_C3H1"/>
    <property type="match status" value="5"/>
</dbReference>
<dbReference type="PANTHER" id="PTHR14738">
    <property type="entry name" value="ZINC FINGER CCCH DOMAIN-CONTAINING PROTEIN 14"/>
    <property type="match status" value="1"/>
</dbReference>
<name>A0ABQ7KAA1_9FUNG</name>
<dbReference type="PANTHER" id="PTHR14738:SF29">
    <property type="entry name" value="ZINC FINGER CCCH DOMAIN-CONTAINING PROTEIN 14"/>
    <property type="match status" value="1"/>
</dbReference>
<keyword evidence="7" id="KW-0539">Nucleus</keyword>
<proteinExistence type="inferred from homology"/>
<organism evidence="11 12">
    <name type="scientific">Linnemannia gamsii</name>
    <dbReference type="NCBI Taxonomy" id="64522"/>
    <lineage>
        <taxon>Eukaryota</taxon>
        <taxon>Fungi</taxon>
        <taxon>Fungi incertae sedis</taxon>
        <taxon>Mucoromycota</taxon>
        <taxon>Mortierellomycotina</taxon>
        <taxon>Mortierellomycetes</taxon>
        <taxon>Mortierellales</taxon>
        <taxon>Mortierellaceae</taxon>
        <taxon>Linnemannia</taxon>
    </lineage>
</organism>
<reference evidence="11 12" key="1">
    <citation type="journal article" date="2020" name="Fungal Divers.">
        <title>Resolving the Mortierellaceae phylogeny through synthesis of multi-gene phylogenetics and phylogenomics.</title>
        <authorList>
            <person name="Vandepol N."/>
            <person name="Liber J."/>
            <person name="Desiro A."/>
            <person name="Na H."/>
            <person name="Kennedy M."/>
            <person name="Barry K."/>
            <person name="Grigoriev I.V."/>
            <person name="Miller A.N."/>
            <person name="O'Donnell K."/>
            <person name="Stajich J.E."/>
            <person name="Bonito G."/>
        </authorList>
    </citation>
    <scope>NUCLEOTIDE SEQUENCE [LARGE SCALE GENOMIC DNA]</scope>
    <source>
        <strain evidence="11 12">AD045</strain>
    </source>
</reference>
<feature type="compositionally biased region" description="Basic and acidic residues" evidence="9">
    <location>
        <begin position="212"/>
        <end position="276"/>
    </location>
</feature>
<evidence type="ECO:0000256" key="6">
    <source>
        <dbReference type="ARBA" id="ARBA00022833"/>
    </source>
</evidence>
<evidence type="ECO:0000256" key="8">
    <source>
        <dbReference type="PROSITE-ProRule" id="PRU00723"/>
    </source>
</evidence>
<feature type="compositionally biased region" description="Basic and acidic residues" evidence="9">
    <location>
        <begin position="145"/>
        <end position="193"/>
    </location>
</feature>
<dbReference type="PROSITE" id="PS50103">
    <property type="entry name" value="ZF_C3H1"/>
    <property type="match status" value="1"/>
</dbReference>
<keyword evidence="12" id="KW-1185">Reference proteome</keyword>
<evidence type="ECO:0000256" key="4">
    <source>
        <dbReference type="ARBA" id="ARBA00022737"/>
    </source>
</evidence>
<comment type="caution">
    <text evidence="11">The sequence shown here is derived from an EMBL/GenBank/DDBJ whole genome shotgun (WGS) entry which is preliminary data.</text>
</comment>
<dbReference type="Pfam" id="PF22683">
    <property type="entry name" value="Nab2-like_zf-CCCH"/>
    <property type="match status" value="1"/>
</dbReference>
<dbReference type="Gene3D" id="1.10.340.40">
    <property type="entry name" value="Nuclear abundant poly(A) RNA-bind protein 2, N-terminal domain"/>
    <property type="match status" value="1"/>
</dbReference>
<dbReference type="InterPro" id="IPR000571">
    <property type="entry name" value="Znf_CCCH"/>
</dbReference>
<sequence length="642" mass="71216">MAKIQLGTPQEKELTTLVLEKLNDFGWTDNDVLANFIVVMVANEKSKEEIVSELNDILPGQATEFADWLFEEIDIRYGDGMSQGPVQAVISDPEEQIAEPMDTTTTRSRPAEPRSAGRLLQTAISSATRAEPAASHRQAPTRVYGSEKRERREPREKSTSPIRSREGLTTRGREERIRFRRTDDEVSRDEARVASRLGIRGGRDGSANGRADPMRGRLGRIEDRLGKREDVNPRRQQQQRDRSWDSGNDYHDRRNDRNNGKSMNREAALRDIDRRLGTHPVTNRPGSDSENDEDTPRQPASWTRDPERMFRVEAEQTRKAIELEAAGISRCKFWPSCSQGDNCQFWHPKTVCMDFPNCSKTADTCLYIHPYADPTAEQLAAAARQALMDSMRNNTNPNGTPMNAMQMPFPLGTQRSDDCKFGARCTRADCKFRHPEGTANQQPQQQSSQQVCRFYPHCTKPNCPFFHPAATDASQDSSMDTAGATADGQEVVNRVPVPCRFGDQCTRPGCHFTHPRDGAGASSSMPLCKFNPCTRPGCPFRHVPGAQLAGAIGQNRSLILNGAGAKPKMSERFSGGFATEGEVEKLHVPASVYWSGAAPNRVTNNDVSTAAAPRGQTLDQAEMEAAELAAAAEMDMDMDAEL</sequence>
<evidence type="ECO:0000313" key="11">
    <source>
        <dbReference type="EMBL" id="KAG0293907.1"/>
    </source>
</evidence>
<accession>A0ABQ7KAA1</accession>
<feature type="region of interest" description="Disordered" evidence="9">
    <location>
        <begin position="92"/>
        <end position="307"/>
    </location>
</feature>
<evidence type="ECO:0000256" key="3">
    <source>
        <dbReference type="ARBA" id="ARBA00022723"/>
    </source>
</evidence>
<dbReference type="Gene3D" id="4.10.1000.40">
    <property type="match status" value="2"/>
</dbReference>
<comment type="similarity">
    <text evidence="2">Belongs to the ZC3H14 family.</text>
</comment>
<feature type="domain" description="C3H1-type" evidence="10">
    <location>
        <begin position="330"/>
        <end position="350"/>
    </location>
</feature>
<dbReference type="InterPro" id="IPR043094">
    <property type="entry name" value="Nab2/ZC3H14_N_sf"/>
</dbReference>
<evidence type="ECO:0000313" key="12">
    <source>
        <dbReference type="Proteomes" id="UP001194696"/>
    </source>
</evidence>
<gene>
    <name evidence="11" type="ORF">BGZ96_002079</name>
</gene>